<evidence type="ECO:0000313" key="2">
    <source>
        <dbReference type="EMBL" id="TMQ71602.1"/>
    </source>
</evidence>
<evidence type="ECO:0008006" key="4">
    <source>
        <dbReference type="Google" id="ProtNLM"/>
    </source>
</evidence>
<evidence type="ECO:0000313" key="3">
    <source>
        <dbReference type="Proteomes" id="UP000319771"/>
    </source>
</evidence>
<dbReference type="Proteomes" id="UP000319771">
    <property type="component" value="Unassembled WGS sequence"/>
</dbReference>
<dbReference type="AlphaFoldDB" id="A0A538U6S5"/>
<dbReference type="InterPro" id="IPR015943">
    <property type="entry name" value="WD40/YVTN_repeat-like_dom_sf"/>
</dbReference>
<dbReference type="InterPro" id="IPR052025">
    <property type="entry name" value="Xyloglucanase_GH74"/>
</dbReference>
<comment type="caution">
    <text evidence="2">The sequence shown here is derived from an EMBL/GenBank/DDBJ whole genome shotgun (WGS) entry which is preliminary data.</text>
</comment>
<reference evidence="2 3" key="1">
    <citation type="journal article" date="2019" name="Nat. Microbiol.">
        <title>Mediterranean grassland soil C-N compound turnover is dependent on rainfall and depth, and is mediated by genomically divergent microorganisms.</title>
        <authorList>
            <person name="Diamond S."/>
            <person name="Andeer P.F."/>
            <person name="Li Z."/>
            <person name="Crits-Christoph A."/>
            <person name="Burstein D."/>
            <person name="Anantharaman K."/>
            <person name="Lane K.R."/>
            <person name="Thomas B.C."/>
            <person name="Pan C."/>
            <person name="Northen T.R."/>
            <person name="Banfield J.F."/>
        </authorList>
    </citation>
    <scope>NUCLEOTIDE SEQUENCE [LARGE SCALE GENOMIC DNA]</scope>
    <source>
        <strain evidence="2">WS_11</strain>
    </source>
</reference>
<dbReference type="PANTHER" id="PTHR43739">
    <property type="entry name" value="XYLOGLUCANASE (EUROFUNG)"/>
    <property type="match status" value="1"/>
</dbReference>
<name>A0A538U6S5_UNCEI</name>
<dbReference type="SUPFAM" id="SSF110296">
    <property type="entry name" value="Oligoxyloglucan reducing end-specific cellobiohydrolase"/>
    <property type="match status" value="3"/>
</dbReference>
<gene>
    <name evidence="2" type="ORF">E6K81_09735</name>
</gene>
<evidence type="ECO:0000256" key="1">
    <source>
        <dbReference type="SAM" id="SignalP"/>
    </source>
</evidence>
<dbReference type="GO" id="GO:0010411">
    <property type="term" value="P:xyloglucan metabolic process"/>
    <property type="evidence" value="ECO:0007669"/>
    <property type="project" value="TreeGrafter"/>
</dbReference>
<dbReference type="InterPro" id="IPR002860">
    <property type="entry name" value="BNR_rpt"/>
</dbReference>
<keyword evidence="1" id="KW-0732">Signal</keyword>
<dbReference type="Pfam" id="PF15899">
    <property type="entry name" value="BNR_6"/>
    <property type="match status" value="1"/>
</dbReference>
<proteinExistence type="predicted"/>
<sequence>MPTSRTRTFRFLLLACALLGAAMLQGAPRRGTAATEPDADADRPGQYPSDWFYAQRAFPDGNLNQDAYIAAVDRVTRERARLRASSGGETWQAAGPYNVGGRVTALAVAPGGSTIYLGSANGGVFRSDDAGVDWTSVFDQEFAFSIGALALDPTDPNIVYCGTGEANGAIDTYDGMGLYRTANGGTTWQYAGLQETRRIARVAVDPSDPNRIFVAGMGAQFTTGPDRGLYRSEDAGASWSKVLFVNDSTGCADVVINPAHPETVYCATWERVRRPTYRRASGPGCGIWRSIDSGTTWARLSTGLPAPGDNVGRIGLAIAASRPSMVYAQMTTGPAGGYAGLGMYRTADGGATWTRRDASGFVGNFSNFAWYFGDMAVDPNNSDKVYSLGLGVVRSTDGGVNFSGINGSQHVDEHAFWIDPANPNHLYLGSDGGFFYSTAGGGLSWMKAVTLDITQFYAGAIDATDPNRLLGGTQDNNTIWTMGSPTDWGTLLGGDGFYCLSDPTNPAVIIAEWQNCCDRGGPYRSTDSGVNFTKPTGINSGDRFNWCTPLVMNPKNHNVVLVGSQRVWRSNNNGQKYGAISPDLTTNNTAATLVYSTITTLDISPADTSTYYVGTDDGKVWRSTDRGGTWTDISAGLPIRWVTRVTADPADPEVVYVALSGFSQDEAVARLYRSTNRGATWASVSGNLPDVPVNDLVADPMAPEWLYAATDLGVYRSFDTGATWEPLGSGLPFTAVFDLTFNAPTRTLVAATHGRSQWKVTLDPPIVAVNPTPRPALPPLALSAPRPNPSLRETRLTLTLDSRAQAEVAVFDATGRRVGPTATGVYFVRARVAGSDASRRIVRVE</sequence>
<organism evidence="2 3">
    <name type="scientific">Eiseniibacteriota bacterium</name>
    <dbReference type="NCBI Taxonomy" id="2212470"/>
    <lineage>
        <taxon>Bacteria</taxon>
        <taxon>Candidatus Eiseniibacteriota</taxon>
    </lineage>
</organism>
<feature type="chain" id="PRO_5022177113" description="Sortilin N-terminal domain-containing protein" evidence="1">
    <location>
        <begin position="27"/>
        <end position="845"/>
    </location>
</feature>
<protein>
    <recommendedName>
        <fullName evidence="4">Sortilin N-terminal domain-containing protein</fullName>
    </recommendedName>
</protein>
<dbReference type="EMBL" id="VBPB01000155">
    <property type="protein sequence ID" value="TMQ71602.1"/>
    <property type="molecule type" value="Genomic_DNA"/>
</dbReference>
<accession>A0A538U6S5</accession>
<dbReference type="PANTHER" id="PTHR43739:SF5">
    <property type="entry name" value="EXO-ALPHA-SIALIDASE"/>
    <property type="match status" value="1"/>
</dbReference>
<dbReference type="Gene3D" id="2.130.10.10">
    <property type="entry name" value="YVTN repeat-like/Quinoprotein amine dehydrogenase"/>
    <property type="match status" value="6"/>
</dbReference>
<feature type="signal peptide" evidence="1">
    <location>
        <begin position="1"/>
        <end position="26"/>
    </location>
</feature>